<dbReference type="RefSeq" id="WP_181829273.1">
    <property type="nucleotide sequence ID" value="NZ_JACERI010000002.1"/>
</dbReference>
<comment type="caution">
    <text evidence="1">The sequence shown here is derived from an EMBL/GenBank/DDBJ whole genome shotgun (WGS) entry which is preliminary data.</text>
</comment>
<sequence>MDMPYTFLKFVTQDRIDILKDGFIRFTPPKELNDPFEVNPVITSIDSYNLHLSDNDRSAHIFNENDLNYSLERFIRIKDYKEKYSLFSNNYGILSLSSSTEISLMPSIAIADEDDPHRNVLMWSHYTNEHRGFIIEFYRDFMDDIDIVKVNYSTKRLVITQEEVDSETLTPFFVKGEKWCYEKEWRIIKPLKHADKTIPLNNGKNIHLFKINKSRICSITAGCNMEPEKIQELKDIVFNDPELKKCFFHISKIDNDSFSLDLRTYSKEGWTNDDILDMPSPSIYPRLITPGH</sequence>
<organism evidence="1 2">
    <name type="scientific">Pectobacterium aroidearum</name>
    <dbReference type="NCBI Taxonomy" id="1201031"/>
    <lineage>
        <taxon>Bacteria</taxon>
        <taxon>Pseudomonadati</taxon>
        <taxon>Pseudomonadota</taxon>
        <taxon>Gammaproteobacteria</taxon>
        <taxon>Enterobacterales</taxon>
        <taxon>Pectobacteriaceae</taxon>
        <taxon>Pectobacterium</taxon>
    </lineage>
</organism>
<reference evidence="1 2" key="1">
    <citation type="submission" date="2020-07" db="EMBL/GenBank/DDBJ databases">
        <title>Characterization of Pectobacterium aroidearum strains causing soft rot on Amorphophallus konjac.</title>
        <authorList>
            <person name="Xie H."/>
        </authorList>
    </citation>
    <scope>NUCLEOTIDE SEQUENCE [LARGE SCALE GENOMIC DNA]</scope>
    <source>
        <strain evidence="1 2">MY10</strain>
    </source>
</reference>
<gene>
    <name evidence="1" type="ORF">H2Y56_08795</name>
</gene>
<proteinExistence type="predicted"/>
<evidence type="ECO:0000313" key="1">
    <source>
        <dbReference type="EMBL" id="MBA5232212.1"/>
    </source>
</evidence>
<dbReference type="InterPro" id="IPR021352">
    <property type="entry name" value="DUF2971"/>
</dbReference>
<dbReference type="Proteomes" id="UP000530038">
    <property type="component" value="Unassembled WGS sequence"/>
</dbReference>
<dbReference type="Pfam" id="PF11185">
    <property type="entry name" value="DUF2971"/>
    <property type="match status" value="1"/>
</dbReference>
<dbReference type="EMBL" id="JACERK010000003">
    <property type="protein sequence ID" value="MBA5232212.1"/>
    <property type="molecule type" value="Genomic_DNA"/>
</dbReference>
<evidence type="ECO:0000313" key="2">
    <source>
        <dbReference type="Proteomes" id="UP000530038"/>
    </source>
</evidence>
<protein>
    <submittedName>
        <fullName evidence="1">DUF2971 domain-containing protein</fullName>
    </submittedName>
</protein>
<name>A0ABR5ZCB5_9GAMM</name>
<accession>A0ABR5ZCB5</accession>
<keyword evidence="2" id="KW-1185">Reference proteome</keyword>